<evidence type="ECO:0000313" key="1">
    <source>
        <dbReference type="EMBL" id="GJM65019.1"/>
    </source>
</evidence>
<protein>
    <recommendedName>
        <fullName evidence="3">RHS repeat-associated core domain-containing protein</fullName>
    </recommendedName>
</protein>
<gene>
    <name evidence="1" type="ORF">PEDI_55710</name>
</gene>
<dbReference type="Gene3D" id="2.180.10.10">
    <property type="entry name" value="RHS repeat-associated core"/>
    <property type="match status" value="1"/>
</dbReference>
<accession>A0AAN5AN10</accession>
<dbReference type="InterPro" id="IPR050708">
    <property type="entry name" value="T6SS_VgrG/RHS"/>
</dbReference>
<dbReference type="InterPro" id="IPR022385">
    <property type="entry name" value="Rhs_assc_core"/>
</dbReference>
<sequence>MVYQHLEYFAYGETFVEEHSNTHRTPFLFNGKELDDETGLYYYGARYYDPRSSVWLSVDALSEHENQVDKSPYIYGWSNPVKYVDPDGNCPDCPTEYQPIAEDQLISYLALHTWASIKNVSSVSAGALLSGGNTFLLRRQYTVAADKNGQVFLHESDIYAESKGQSAISVLIDALSIYPGGKGGGLMAKTGSKAAFSSIAKSSINSIGDIIKSASRIQKGKTSRGVQALSKKIGRGDEPYRGLKATQENVTSIIENVMNANNKVIKPGRNQQGKEIIDFFNPDSRQGIRLIKETGEFDTLVNF</sequence>
<name>A0AAN5AN10_9BACT</name>
<evidence type="ECO:0008006" key="3">
    <source>
        <dbReference type="Google" id="ProtNLM"/>
    </source>
</evidence>
<evidence type="ECO:0000313" key="2">
    <source>
        <dbReference type="Proteomes" id="UP001310022"/>
    </source>
</evidence>
<dbReference type="AlphaFoldDB" id="A0AAN5AN10"/>
<comment type="caution">
    <text evidence="1">The sequence shown here is derived from an EMBL/GenBank/DDBJ whole genome shotgun (WGS) entry which is preliminary data.</text>
</comment>
<dbReference type="Proteomes" id="UP001310022">
    <property type="component" value="Unassembled WGS sequence"/>
</dbReference>
<keyword evidence="2" id="KW-1185">Reference proteome</keyword>
<dbReference type="NCBIfam" id="TIGR03696">
    <property type="entry name" value="Rhs_assc_core"/>
    <property type="match status" value="1"/>
</dbReference>
<organism evidence="1 2">
    <name type="scientific">Persicobacter diffluens</name>
    <dbReference type="NCBI Taxonomy" id="981"/>
    <lineage>
        <taxon>Bacteria</taxon>
        <taxon>Pseudomonadati</taxon>
        <taxon>Bacteroidota</taxon>
        <taxon>Cytophagia</taxon>
        <taxon>Cytophagales</taxon>
        <taxon>Persicobacteraceae</taxon>
        <taxon>Persicobacter</taxon>
    </lineage>
</organism>
<dbReference type="PANTHER" id="PTHR32305">
    <property type="match status" value="1"/>
</dbReference>
<dbReference type="PANTHER" id="PTHR32305:SF15">
    <property type="entry name" value="PROTEIN RHSA-RELATED"/>
    <property type="match status" value="1"/>
</dbReference>
<proteinExistence type="predicted"/>
<reference evidence="1 2" key="1">
    <citation type="submission" date="2021-12" db="EMBL/GenBank/DDBJ databases">
        <title>Genome sequencing of bacteria with rrn-lacking chromosome and rrn-plasmid.</title>
        <authorList>
            <person name="Anda M."/>
            <person name="Iwasaki W."/>
        </authorList>
    </citation>
    <scope>NUCLEOTIDE SEQUENCE [LARGE SCALE GENOMIC DNA]</scope>
    <source>
        <strain evidence="1 2">NBRC 15940</strain>
    </source>
</reference>
<dbReference type="RefSeq" id="WP_338240085.1">
    <property type="nucleotide sequence ID" value="NZ_BQKE01000010.1"/>
</dbReference>
<dbReference type="EMBL" id="BQKE01000010">
    <property type="protein sequence ID" value="GJM65019.1"/>
    <property type="molecule type" value="Genomic_DNA"/>
</dbReference>